<proteinExistence type="predicted"/>
<dbReference type="SUPFAM" id="SSF47413">
    <property type="entry name" value="lambda repressor-like DNA-binding domains"/>
    <property type="match status" value="1"/>
</dbReference>
<organism evidence="2 3">
    <name type="scientific">Bacillus pumilus</name>
    <name type="common">Bacillus mesentericus</name>
    <dbReference type="NCBI Taxonomy" id="1408"/>
    <lineage>
        <taxon>Bacteria</taxon>
        <taxon>Bacillati</taxon>
        <taxon>Bacillota</taxon>
        <taxon>Bacilli</taxon>
        <taxon>Bacillales</taxon>
        <taxon>Bacillaceae</taxon>
        <taxon>Bacillus</taxon>
    </lineage>
</organism>
<evidence type="ECO:0000313" key="2">
    <source>
        <dbReference type="EMBL" id="PCK17651.1"/>
    </source>
</evidence>
<dbReference type="OrthoDB" id="7865033at2"/>
<sequence>MKYKVRSNLKDYLNSKGIKQKWLADQIGTNSSRISIWCANNDEGFCSNPPSLPYAIALCKTLECEIHDLFSIIED</sequence>
<evidence type="ECO:0000259" key="1">
    <source>
        <dbReference type="SMART" id="SM00530"/>
    </source>
</evidence>
<dbReference type="AlphaFoldDB" id="A0A2A5ILQ2"/>
<accession>A0A2A5ILQ2</accession>
<evidence type="ECO:0000313" key="3">
    <source>
        <dbReference type="Proteomes" id="UP000228754"/>
    </source>
</evidence>
<dbReference type="CDD" id="cd00093">
    <property type="entry name" value="HTH_XRE"/>
    <property type="match status" value="1"/>
</dbReference>
<gene>
    <name evidence="2" type="ORF">CEY02_19640</name>
</gene>
<dbReference type="Proteomes" id="UP000228754">
    <property type="component" value="Unassembled WGS sequence"/>
</dbReference>
<dbReference type="GO" id="GO:0003677">
    <property type="term" value="F:DNA binding"/>
    <property type="evidence" value="ECO:0007669"/>
    <property type="project" value="InterPro"/>
</dbReference>
<name>A0A2A5ILQ2_BACPU</name>
<dbReference type="Pfam" id="PF13443">
    <property type="entry name" value="HTH_26"/>
    <property type="match status" value="1"/>
</dbReference>
<feature type="domain" description="HTH cro/C1-type" evidence="1">
    <location>
        <begin position="8"/>
        <end position="69"/>
    </location>
</feature>
<dbReference type="InterPro" id="IPR010982">
    <property type="entry name" value="Lambda_DNA-bd_dom_sf"/>
</dbReference>
<dbReference type="EMBL" id="NKHG01000135">
    <property type="protein sequence ID" value="PCK17651.1"/>
    <property type="molecule type" value="Genomic_DNA"/>
</dbReference>
<dbReference type="SMART" id="SM00530">
    <property type="entry name" value="HTH_XRE"/>
    <property type="match status" value="1"/>
</dbReference>
<dbReference type="InterPro" id="IPR001387">
    <property type="entry name" value="Cro/C1-type_HTH"/>
</dbReference>
<protein>
    <recommendedName>
        <fullName evidence="1">HTH cro/C1-type domain-containing protein</fullName>
    </recommendedName>
</protein>
<reference evidence="2 3" key="1">
    <citation type="submission" date="2017-06" db="EMBL/GenBank/DDBJ databases">
        <title>Draft Genome Sequence of Bacillus sp Strain 36R Isolated from saline sediment at Atanasia, Sonora, Mexico.</title>
        <authorList>
            <person name="Sanchez Diaz R."/>
            <person name="Quiroz Macias M.E."/>
            <person name="Ibarra Gamez J.C."/>
            <person name="Enciso Ibarra J."/>
            <person name="Gomez Gil B."/>
            <person name="Galaviz Silva L."/>
        </authorList>
    </citation>
    <scope>NUCLEOTIDE SEQUENCE [LARGE SCALE GENOMIC DNA]</scope>
    <source>
        <strain evidence="2 3">36R_ATNSAL</strain>
    </source>
</reference>
<dbReference type="Gene3D" id="1.10.260.40">
    <property type="entry name" value="lambda repressor-like DNA-binding domains"/>
    <property type="match status" value="1"/>
</dbReference>
<comment type="caution">
    <text evidence="2">The sequence shown here is derived from an EMBL/GenBank/DDBJ whole genome shotgun (WGS) entry which is preliminary data.</text>
</comment>